<reference evidence="12" key="1">
    <citation type="submission" date="2023-10" db="EMBL/GenBank/DDBJ databases">
        <authorList>
            <person name="Chen Y."/>
            <person name="Shah S."/>
            <person name="Dougan E. K."/>
            <person name="Thang M."/>
            <person name="Chan C."/>
        </authorList>
    </citation>
    <scope>NUCLEOTIDE SEQUENCE [LARGE SCALE GENOMIC DNA]</scope>
</reference>
<name>A0ABN9UM09_9DINO</name>
<accession>A0ABN9UM09</accession>
<organism evidence="12 13">
    <name type="scientific">Prorocentrum cordatum</name>
    <dbReference type="NCBI Taxonomy" id="2364126"/>
    <lineage>
        <taxon>Eukaryota</taxon>
        <taxon>Sar</taxon>
        <taxon>Alveolata</taxon>
        <taxon>Dinophyceae</taxon>
        <taxon>Prorocentrales</taxon>
        <taxon>Prorocentraceae</taxon>
        <taxon>Prorocentrum</taxon>
    </lineage>
</organism>
<evidence type="ECO:0000256" key="1">
    <source>
        <dbReference type="ARBA" id="ARBA00004477"/>
    </source>
</evidence>
<evidence type="ECO:0000256" key="7">
    <source>
        <dbReference type="ARBA" id="ARBA00022692"/>
    </source>
</evidence>
<keyword evidence="5 11" id="KW-0328">Glycosyltransferase</keyword>
<evidence type="ECO:0000256" key="4">
    <source>
        <dbReference type="ARBA" id="ARBA00022502"/>
    </source>
</evidence>
<feature type="non-terminal residue" evidence="12">
    <location>
        <position position="303"/>
    </location>
</feature>
<evidence type="ECO:0000256" key="8">
    <source>
        <dbReference type="ARBA" id="ARBA00022824"/>
    </source>
</evidence>
<dbReference type="Pfam" id="PF04188">
    <property type="entry name" value="Mannosyl_trans2"/>
    <property type="match status" value="1"/>
</dbReference>
<dbReference type="Proteomes" id="UP001189429">
    <property type="component" value="Unassembled WGS sequence"/>
</dbReference>
<evidence type="ECO:0000256" key="2">
    <source>
        <dbReference type="ARBA" id="ARBA00004687"/>
    </source>
</evidence>
<keyword evidence="6 11" id="KW-0808">Transferase</keyword>
<dbReference type="InterPro" id="IPR007315">
    <property type="entry name" value="PIG-V/Gpi18"/>
</dbReference>
<evidence type="ECO:0000313" key="13">
    <source>
        <dbReference type="Proteomes" id="UP001189429"/>
    </source>
</evidence>
<evidence type="ECO:0000256" key="3">
    <source>
        <dbReference type="ARBA" id="ARBA00008698"/>
    </source>
</evidence>
<keyword evidence="13" id="KW-1185">Reference proteome</keyword>
<evidence type="ECO:0000256" key="10">
    <source>
        <dbReference type="ARBA" id="ARBA00023136"/>
    </source>
</evidence>
<dbReference type="EC" id="2.4.1.-" evidence="11"/>
<keyword evidence="7" id="KW-0812">Transmembrane</keyword>
<sequence>MQHQMPRAAGMGRPRPRSFALATFGGLLLLHDGHRAPAACAFAAGTCLRSNGVANAGYLLFDALCRSARRRRLPPLLAGAALACLVAAPAILHELRAYARYCTGGGDQLTGLPVWCNRTVPSLYGHVQREHWKNGFLAYWELKQLPNFALAAPAVSVLLGGAVSYARAVHAAGWRAFLSDGGMGSVAVLPHVVKDGAWWRISGYPGSLLHECAGGHPVLFRRVPKLPLVARHGVAGPRLGRGRQGLPGIICLPRDPAAPELPPLDMTRHRATIRALCEGSLEEHTSSVANRGGLGCRLISVFS</sequence>
<protein>
    <recommendedName>
        <fullName evidence="11">GPI mannosyltransferase 2</fullName>
        <ecNumber evidence="11">2.4.1.-</ecNumber>
    </recommendedName>
</protein>
<gene>
    <name evidence="12" type="ORF">PCOR1329_LOCUS49246</name>
</gene>
<keyword evidence="10" id="KW-0472">Membrane</keyword>
<comment type="function">
    <text evidence="11">Mannosyltransferase involved in glycosylphosphatidylinositol-anchor biosynthesis.</text>
</comment>
<comment type="subcellular location">
    <subcellularLocation>
        <location evidence="1 11">Endoplasmic reticulum membrane</location>
        <topology evidence="1 11">Multi-pass membrane protein</topology>
    </subcellularLocation>
</comment>
<dbReference type="PANTHER" id="PTHR12468:SF2">
    <property type="entry name" value="GPI MANNOSYLTRANSFERASE 2"/>
    <property type="match status" value="1"/>
</dbReference>
<dbReference type="EMBL" id="CAUYUJ010015956">
    <property type="protein sequence ID" value="CAK0860200.1"/>
    <property type="molecule type" value="Genomic_DNA"/>
</dbReference>
<evidence type="ECO:0000256" key="6">
    <source>
        <dbReference type="ARBA" id="ARBA00022679"/>
    </source>
</evidence>
<comment type="similarity">
    <text evidence="3 11">Belongs to the PIGV family.</text>
</comment>
<keyword evidence="8 11" id="KW-0256">Endoplasmic reticulum</keyword>
<comment type="pathway">
    <text evidence="2 11">Glycolipid biosynthesis; glycosylphosphatidylinositol-anchor biosynthesis.</text>
</comment>
<dbReference type="PANTHER" id="PTHR12468">
    <property type="entry name" value="GPI MANNOSYLTRANSFERASE 2"/>
    <property type="match status" value="1"/>
</dbReference>
<proteinExistence type="inferred from homology"/>
<evidence type="ECO:0000313" key="12">
    <source>
        <dbReference type="EMBL" id="CAK0860200.1"/>
    </source>
</evidence>
<keyword evidence="9" id="KW-1133">Transmembrane helix</keyword>
<evidence type="ECO:0000256" key="11">
    <source>
        <dbReference type="RuleBase" id="RU363112"/>
    </source>
</evidence>
<evidence type="ECO:0000256" key="9">
    <source>
        <dbReference type="ARBA" id="ARBA00022989"/>
    </source>
</evidence>
<comment type="caution">
    <text evidence="12">The sequence shown here is derived from an EMBL/GenBank/DDBJ whole genome shotgun (WGS) entry which is preliminary data.</text>
</comment>
<keyword evidence="4 11" id="KW-0337">GPI-anchor biosynthesis</keyword>
<evidence type="ECO:0000256" key="5">
    <source>
        <dbReference type="ARBA" id="ARBA00022676"/>
    </source>
</evidence>